<dbReference type="EMBL" id="SNZE01000037">
    <property type="protein sequence ID" value="TDR27830.1"/>
    <property type="molecule type" value="Genomic_DNA"/>
</dbReference>
<organism evidence="1 2">
    <name type="scientific">Hydromonas duriensis</name>
    <dbReference type="NCBI Taxonomy" id="1527608"/>
    <lineage>
        <taxon>Bacteria</taxon>
        <taxon>Pseudomonadati</taxon>
        <taxon>Pseudomonadota</taxon>
        <taxon>Betaproteobacteria</taxon>
        <taxon>Burkholderiales</taxon>
        <taxon>Burkholderiaceae</taxon>
        <taxon>Hydromonas</taxon>
    </lineage>
</organism>
<evidence type="ECO:0000313" key="2">
    <source>
        <dbReference type="Proteomes" id="UP000294480"/>
    </source>
</evidence>
<comment type="caution">
    <text evidence="1">The sequence shown here is derived from an EMBL/GenBank/DDBJ whole genome shotgun (WGS) entry which is preliminary data.</text>
</comment>
<dbReference type="AlphaFoldDB" id="A0A4R6Y0B7"/>
<feature type="non-terminal residue" evidence="1">
    <location>
        <position position="1"/>
    </location>
</feature>
<sequence length="59" mass="6755">FNEFYIQSTQKNQMAVVNLLDAMLSNDVAAVNESIQTLQNIELELQMQKKLIQKEVGKN</sequence>
<dbReference type="RefSeq" id="WP_211336942.1">
    <property type="nucleotide sequence ID" value="NZ_SNZE01000037.1"/>
</dbReference>
<keyword evidence="2" id="KW-1185">Reference proteome</keyword>
<accession>A0A4R6Y0B7</accession>
<proteinExistence type="predicted"/>
<name>A0A4R6Y0B7_9BURK</name>
<dbReference type="Proteomes" id="UP000294480">
    <property type="component" value="Unassembled WGS sequence"/>
</dbReference>
<protein>
    <submittedName>
        <fullName evidence="1">Uncharacterized protein</fullName>
    </submittedName>
</protein>
<gene>
    <name evidence="1" type="ORF">DFR44_1371</name>
</gene>
<reference evidence="1 2" key="1">
    <citation type="submission" date="2019-03" db="EMBL/GenBank/DDBJ databases">
        <title>Genomic Encyclopedia of Type Strains, Phase IV (KMG-IV): sequencing the most valuable type-strain genomes for metagenomic binning, comparative biology and taxonomic classification.</title>
        <authorList>
            <person name="Goeker M."/>
        </authorList>
    </citation>
    <scope>NUCLEOTIDE SEQUENCE [LARGE SCALE GENOMIC DNA]</scope>
    <source>
        <strain evidence="1 2">DSM 102852</strain>
    </source>
</reference>
<evidence type="ECO:0000313" key="1">
    <source>
        <dbReference type="EMBL" id="TDR27830.1"/>
    </source>
</evidence>